<feature type="compositionally biased region" description="Low complexity" evidence="1">
    <location>
        <begin position="360"/>
        <end position="369"/>
    </location>
</feature>
<dbReference type="OrthoDB" id="5407351at2759"/>
<evidence type="ECO:0000313" key="2">
    <source>
        <dbReference type="EMBL" id="CCE83675.1"/>
    </source>
</evidence>
<dbReference type="EMBL" id="FO082049">
    <property type="protein sequence ID" value="CCE83675.1"/>
    <property type="molecule type" value="Genomic_DNA"/>
</dbReference>
<dbReference type="AlphaFoldDB" id="G8Y7X6"/>
<evidence type="ECO:0000256" key="1">
    <source>
        <dbReference type="SAM" id="MobiDB-lite"/>
    </source>
</evidence>
<dbReference type="STRING" id="559304.G8Y7X6"/>
<gene>
    <name evidence="3" type="primary">Piso0_004260</name>
    <name evidence="2" type="ORF">GNLVRS01_PISO0K12968g</name>
    <name evidence="3" type="ORF">GNLVRS01_PISO0L12969g</name>
</gene>
<dbReference type="HOGENOM" id="CLU_665674_0_0_1"/>
<feature type="region of interest" description="Disordered" evidence="1">
    <location>
        <begin position="360"/>
        <end position="381"/>
    </location>
</feature>
<name>G8Y7X6_PICSO</name>
<keyword evidence="4" id="KW-1185">Reference proteome</keyword>
<dbReference type="Proteomes" id="UP000005222">
    <property type="component" value="Chromosome K"/>
</dbReference>
<accession>G8Y7X6</accession>
<organism evidence="3 4">
    <name type="scientific">Pichia sorbitophila (strain ATCC MYA-4447 / BCRC 22081 / CBS 7064 / NBRC 10061 / NRRL Y-12695)</name>
    <name type="common">Hybrid yeast</name>
    <dbReference type="NCBI Taxonomy" id="559304"/>
    <lineage>
        <taxon>Eukaryota</taxon>
        <taxon>Fungi</taxon>
        <taxon>Dikarya</taxon>
        <taxon>Ascomycota</taxon>
        <taxon>Saccharomycotina</taxon>
        <taxon>Pichiomycetes</taxon>
        <taxon>Debaryomycetaceae</taxon>
        <taxon>Millerozyma</taxon>
    </lineage>
</organism>
<dbReference type="EMBL" id="FO082048">
    <property type="protein sequence ID" value="CCE84706.1"/>
    <property type="molecule type" value="Genomic_DNA"/>
</dbReference>
<sequence length="395" mass="44229">MNGAECGPSNALTKLQSHTAKDNSLQREFNRGFAGAPGQFRGVNVDRQLNQDFREFSQGGRPGVSRANVSLHTYADSPGLSLGRNIAPGGASQAHGASEKWVDDFAQLNIQKRDFGQRHAWEQSQRGDWQKQFMLQQSQQSQQGAMQNQQQRQNQYQGQYMGQYLNQNQFGRLGNDMIELSHSGMVNGLHDNSVFDDQFKQLERELQEQNAEQQQEQPEVVYEDVDNQGFSEAARDVRDAMLSSSGSTGVKFRNSDFFHLMESVAEKRVQISQDGKSLEQRASAPPASSVPQQQHPNHPRDSLKHYLPDPLSHVKDGALDDFNSPLAAAKAVSGNQVSTSDWIMDDDWLDMTAAPTPAAANASKTTALPERQKVNLMPAEWQEVYDDYRHDDDFQ</sequence>
<reference evidence="4" key="2">
    <citation type="journal article" date="2012" name="G3 (Bethesda)">
        <title>Pichia sorbitophila, an interspecies yeast hybrid reveals early steps of genome resolution following polyploidization.</title>
        <authorList>
            <person name="Leh Louis V."/>
            <person name="Despons L."/>
            <person name="Friedrich A."/>
            <person name="Martin T."/>
            <person name="Durrens P."/>
            <person name="Casaregola S."/>
            <person name="Neuveglise C."/>
            <person name="Fairhead C."/>
            <person name="Marck C."/>
            <person name="Cruz J.A."/>
            <person name="Straub M.L."/>
            <person name="Kugler V."/>
            <person name="Sacerdot C."/>
            <person name="Uzunov Z."/>
            <person name="Thierry A."/>
            <person name="Weiss S."/>
            <person name="Bleykasten C."/>
            <person name="De Montigny J."/>
            <person name="Jacques N."/>
            <person name="Jung P."/>
            <person name="Lemaire M."/>
            <person name="Mallet S."/>
            <person name="Morel G."/>
            <person name="Richard G.F."/>
            <person name="Sarkar A."/>
            <person name="Savel G."/>
            <person name="Schacherer J."/>
            <person name="Seret M.L."/>
            <person name="Talla E."/>
            <person name="Samson G."/>
            <person name="Jubin C."/>
            <person name="Poulain J."/>
            <person name="Vacherie B."/>
            <person name="Barbe V."/>
            <person name="Pelletier E."/>
            <person name="Sherman D.J."/>
            <person name="Westhof E."/>
            <person name="Weissenbach J."/>
            <person name="Baret P.V."/>
            <person name="Wincker P."/>
            <person name="Gaillardin C."/>
            <person name="Dujon B."/>
            <person name="Souciet J.L."/>
        </authorList>
    </citation>
    <scope>NUCLEOTIDE SEQUENCE [LARGE SCALE GENOMIC DNA]</scope>
    <source>
        <strain evidence="4">ATCC MYA-4447 / BCRC 22081 / CBS 7064 / NBRC 10061 / NRRL Y-12695</strain>
    </source>
</reference>
<dbReference type="InParanoid" id="G8Y7X6"/>
<protein>
    <submittedName>
        <fullName evidence="3">Piso0_004260 protein</fullName>
    </submittedName>
</protein>
<feature type="compositionally biased region" description="Basic and acidic residues" evidence="1">
    <location>
        <begin position="298"/>
        <end position="310"/>
    </location>
</feature>
<dbReference type="eggNOG" id="ENOG502S3XI">
    <property type="taxonomic scope" value="Eukaryota"/>
</dbReference>
<dbReference type="Proteomes" id="UP000005222">
    <property type="component" value="Chromosome L"/>
</dbReference>
<feature type="region of interest" description="Disordered" evidence="1">
    <location>
        <begin position="133"/>
        <end position="154"/>
    </location>
</feature>
<feature type="region of interest" description="Disordered" evidence="1">
    <location>
        <begin position="271"/>
        <end position="310"/>
    </location>
</feature>
<reference evidence="3" key="1">
    <citation type="submission" date="2011-10" db="EMBL/GenBank/DDBJ databases">
        <authorList>
            <person name="Genoscope - CEA"/>
        </authorList>
    </citation>
    <scope>NUCLEOTIDE SEQUENCE</scope>
</reference>
<proteinExistence type="predicted"/>
<evidence type="ECO:0000313" key="4">
    <source>
        <dbReference type="Proteomes" id="UP000005222"/>
    </source>
</evidence>
<evidence type="ECO:0000313" key="3">
    <source>
        <dbReference type="EMBL" id="CCE84706.1"/>
    </source>
</evidence>